<dbReference type="Proteomes" id="UP000249782">
    <property type="component" value="Unassembled WGS sequence"/>
</dbReference>
<feature type="domain" description="16S/18S rRNA aminocarboxypropyltransferase Tsr3 C-terminal" evidence="8">
    <location>
        <begin position="41"/>
        <end position="167"/>
    </location>
</feature>
<proteinExistence type="inferred from homology"/>
<feature type="binding site" evidence="7">
    <location>
        <position position="109"/>
    </location>
    <ligand>
        <name>S-adenosyl-L-methionine</name>
        <dbReference type="ChEBI" id="CHEBI:59789"/>
    </ligand>
</feature>
<evidence type="ECO:0000256" key="7">
    <source>
        <dbReference type="HAMAP-Rule" id="MF_01116"/>
    </source>
</evidence>
<dbReference type="PANTHER" id="PTHR20426:SF0">
    <property type="entry name" value="18S RRNA AMINOCARBOXYPROPYLTRANSFERASE"/>
    <property type="match status" value="1"/>
</dbReference>
<feature type="binding site" evidence="7">
    <location>
        <position position="67"/>
    </location>
    <ligand>
        <name>S-adenosyl-L-methionine</name>
        <dbReference type="ChEBI" id="CHEBI:59789"/>
    </ligand>
</feature>
<evidence type="ECO:0000259" key="9">
    <source>
        <dbReference type="Pfam" id="PF04068"/>
    </source>
</evidence>
<dbReference type="GO" id="GO:0005737">
    <property type="term" value="C:cytoplasm"/>
    <property type="evidence" value="ECO:0007669"/>
    <property type="project" value="UniProtKB-SubCell"/>
</dbReference>
<evidence type="ECO:0000313" key="10">
    <source>
        <dbReference type="EMBL" id="RAO78823.1"/>
    </source>
</evidence>
<comment type="caution">
    <text evidence="7">Lacks conserved residue(s) required for the propagation of feature annotation.</text>
</comment>
<comment type="subcellular location">
    <subcellularLocation>
        <location evidence="7">Cytoplasm</location>
    </subcellularLocation>
</comment>
<dbReference type="Pfam" id="PF04034">
    <property type="entry name" value="Ribo_biogen_C"/>
    <property type="match status" value="1"/>
</dbReference>
<keyword evidence="11" id="KW-1185">Reference proteome</keyword>
<dbReference type="HAMAP" id="MF_01116">
    <property type="entry name" value="TSR3"/>
    <property type="match status" value="1"/>
</dbReference>
<evidence type="ECO:0000256" key="1">
    <source>
        <dbReference type="ARBA" id="ARBA00014114"/>
    </source>
</evidence>
<dbReference type="NCBIfam" id="NF002621">
    <property type="entry name" value="PRK02287.1"/>
    <property type="match status" value="1"/>
</dbReference>
<comment type="function">
    <text evidence="7">Aminocarboxypropyltransferase that catalyzes the aminocarboxypropyl transfer on pseudouridine corresponding to position 914 in M.jannaschii 16S rRNA. It constitutes the last step in biosynthesis of the hypermodified N1-methyl-N3-(3-amino-3-carboxypropyl) pseudouridine (m1acp3-Psi).</text>
</comment>
<feature type="binding site" evidence="7">
    <location>
        <position position="17"/>
    </location>
    <ligand>
        <name>S-adenosyl-L-methionine</name>
        <dbReference type="ChEBI" id="CHEBI:59789"/>
    </ligand>
</feature>
<dbReference type="InterPro" id="IPR007177">
    <property type="entry name" value="Tsr3_C"/>
</dbReference>
<evidence type="ECO:0000259" key="8">
    <source>
        <dbReference type="Pfam" id="PF04034"/>
    </source>
</evidence>
<dbReference type="GO" id="GO:0106388">
    <property type="term" value="F:rRNA small subunit aminocarboxypropyltransferase activity"/>
    <property type="evidence" value="ECO:0007669"/>
    <property type="project" value="UniProtKB-EC"/>
</dbReference>
<dbReference type="OrthoDB" id="7441at2157"/>
<sequence>MRIIVYHAEECDRKKCTSLKLARMGKIKIVTSPKRIPRGSIVLNPFAEKALSPSDKDRILKWGVTALDCSWKEVKKSSPIFAVKRYHRALPYLVAANPTNYGKPFILSTAEALAATFYIIGLKDIAVNIMSSFKWGPHFLDLNRELLEAYSKAKNSREVVKIQEEFIRR</sequence>
<evidence type="ECO:0000313" key="11">
    <source>
        <dbReference type="Proteomes" id="UP000249782"/>
    </source>
</evidence>
<dbReference type="GO" id="GO:1904047">
    <property type="term" value="F:S-adenosyl-L-methionine binding"/>
    <property type="evidence" value="ECO:0007669"/>
    <property type="project" value="UniProtKB-UniRule"/>
</dbReference>
<dbReference type="InterPro" id="IPR022968">
    <property type="entry name" value="Tsr3-like"/>
</dbReference>
<dbReference type="EC" id="2.5.1.157" evidence="7"/>
<keyword evidence="4 7" id="KW-0698">rRNA processing</keyword>
<feature type="domain" description="RNase L inhibitor RLI-like possible metal-binding" evidence="9">
    <location>
        <begin position="1"/>
        <end position="35"/>
    </location>
</feature>
<comment type="caution">
    <text evidence="10">The sequence shown here is derived from an EMBL/GenBank/DDBJ whole genome shotgun (WGS) entry which is preliminary data.</text>
</comment>
<dbReference type="RefSeq" id="WP_112094188.1">
    <property type="nucleotide sequence ID" value="NZ_QLOE01000007.1"/>
</dbReference>
<keyword evidence="2 7" id="KW-0963">Cytoplasm</keyword>
<dbReference type="AlphaFoldDB" id="A0A328PCA4"/>
<evidence type="ECO:0000256" key="6">
    <source>
        <dbReference type="ARBA" id="ARBA00022691"/>
    </source>
</evidence>
<gene>
    <name evidence="10" type="ORF">DPC56_06080</name>
</gene>
<dbReference type="EMBL" id="QLOE01000007">
    <property type="protein sequence ID" value="RAO78823.1"/>
    <property type="molecule type" value="Genomic_DNA"/>
</dbReference>
<protein>
    <recommendedName>
        <fullName evidence="1 7">16S rRNA aminocarboxypropyltransferase</fullName>
        <ecNumber evidence="7">2.5.1.157</ecNumber>
    </recommendedName>
</protein>
<dbReference type="InterPro" id="IPR007209">
    <property type="entry name" value="RNaseL-inhib-like_metal-bd_dom"/>
</dbReference>
<comment type="similarity">
    <text evidence="7">Belongs to the TDD superfamily. TSR3 family.</text>
</comment>
<keyword evidence="3 7" id="KW-0690">Ribosome biogenesis</keyword>
<dbReference type="GO" id="GO:0000455">
    <property type="term" value="P:enzyme-directed rRNA pseudouridine synthesis"/>
    <property type="evidence" value="ECO:0007669"/>
    <property type="project" value="UniProtKB-UniRule"/>
</dbReference>
<feature type="binding site" evidence="7">
    <location>
        <position position="90"/>
    </location>
    <ligand>
        <name>S-adenosyl-L-methionine</name>
        <dbReference type="ChEBI" id="CHEBI:59789"/>
    </ligand>
</feature>
<accession>A0A328PCA4</accession>
<reference evidence="10 11" key="1">
    <citation type="submission" date="2018-06" db="EMBL/GenBank/DDBJ databases">
        <title>Draft genome sequence of hyperthermophilic methanogen Methanothermobacter tenebrarum sp. MCM-B 1447.</title>
        <authorList>
            <person name="Pore S.D."/>
            <person name="Dagar S."/>
            <person name="Dhakephalkar P.K."/>
        </authorList>
    </citation>
    <scope>NUCLEOTIDE SEQUENCE [LARGE SCALE GENOMIC DNA]</scope>
    <source>
        <strain evidence="10 11">MCM B 1447</strain>
    </source>
</reference>
<dbReference type="Pfam" id="PF04068">
    <property type="entry name" value="Fer4_RLI"/>
    <property type="match status" value="1"/>
</dbReference>
<dbReference type="PANTHER" id="PTHR20426">
    <property type="entry name" value="RIBOSOME BIOGENESIS PROTEIN TSR3 HOMOLOG"/>
    <property type="match status" value="1"/>
</dbReference>
<keyword evidence="6 7" id="KW-0949">S-adenosyl-L-methionine</keyword>
<keyword evidence="5 7" id="KW-0808">Transferase</keyword>
<name>A0A328PCA4_9EURY</name>
<evidence type="ECO:0000256" key="4">
    <source>
        <dbReference type="ARBA" id="ARBA00022552"/>
    </source>
</evidence>
<evidence type="ECO:0000256" key="3">
    <source>
        <dbReference type="ARBA" id="ARBA00022517"/>
    </source>
</evidence>
<comment type="catalytic activity">
    <reaction evidence="7">
        <text>an N(1)-methylpseudouridine in rRNA + S-adenosyl-L-methionine = N(1)-methyl-N(3)-[(3S)-3-amino-3-carboxypropyl]pseudouridine in rRNA + S-methyl-5'-thioadenosine + H(+)</text>
        <dbReference type="Rhea" id="RHEA:63296"/>
        <dbReference type="Rhea" id="RHEA-COMP:11634"/>
        <dbReference type="Rhea" id="RHEA-COMP:16310"/>
        <dbReference type="ChEBI" id="CHEBI:15378"/>
        <dbReference type="ChEBI" id="CHEBI:17509"/>
        <dbReference type="ChEBI" id="CHEBI:59789"/>
        <dbReference type="ChEBI" id="CHEBI:74890"/>
        <dbReference type="ChEBI" id="CHEBI:146234"/>
        <dbReference type="EC" id="2.5.1.157"/>
    </reaction>
</comment>
<organism evidence="10 11">
    <name type="scientific">Methanothermobacter tenebrarum</name>
    <dbReference type="NCBI Taxonomy" id="680118"/>
    <lineage>
        <taxon>Archaea</taxon>
        <taxon>Methanobacteriati</taxon>
        <taxon>Methanobacteriota</taxon>
        <taxon>Methanomada group</taxon>
        <taxon>Methanobacteria</taxon>
        <taxon>Methanobacteriales</taxon>
        <taxon>Methanobacteriaceae</taxon>
        <taxon>Methanothermobacter</taxon>
    </lineage>
</organism>
<evidence type="ECO:0000256" key="2">
    <source>
        <dbReference type="ARBA" id="ARBA00022490"/>
    </source>
</evidence>
<evidence type="ECO:0000256" key="5">
    <source>
        <dbReference type="ARBA" id="ARBA00022679"/>
    </source>
</evidence>